<comment type="caution">
    <text evidence="1">The sequence shown here is derived from an EMBL/GenBank/DDBJ whole genome shotgun (WGS) entry which is preliminary data.</text>
</comment>
<protein>
    <submittedName>
        <fullName evidence="1">Uncharacterized protein</fullName>
    </submittedName>
</protein>
<gene>
    <name evidence="1" type="ORF">V1264_018765</name>
</gene>
<reference evidence="1 2" key="1">
    <citation type="submission" date="2024-02" db="EMBL/GenBank/DDBJ databases">
        <title>Chromosome-scale genome assembly of the rough periwinkle Littorina saxatilis.</title>
        <authorList>
            <person name="De Jode A."/>
            <person name="Faria R."/>
            <person name="Formenti G."/>
            <person name="Sims Y."/>
            <person name="Smith T.P."/>
            <person name="Tracey A."/>
            <person name="Wood J.M.D."/>
            <person name="Zagrodzka Z.B."/>
            <person name="Johannesson K."/>
            <person name="Butlin R.K."/>
            <person name="Leder E.H."/>
        </authorList>
    </citation>
    <scope>NUCLEOTIDE SEQUENCE [LARGE SCALE GENOMIC DNA]</scope>
    <source>
        <strain evidence="1">Snail1</strain>
        <tissue evidence="1">Muscle</tissue>
    </source>
</reference>
<organism evidence="1 2">
    <name type="scientific">Littorina saxatilis</name>
    <dbReference type="NCBI Taxonomy" id="31220"/>
    <lineage>
        <taxon>Eukaryota</taxon>
        <taxon>Metazoa</taxon>
        <taxon>Spiralia</taxon>
        <taxon>Lophotrochozoa</taxon>
        <taxon>Mollusca</taxon>
        <taxon>Gastropoda</taxon>
        <taxon>Caenogastropoda</taxon>
        <taxon>Littorinimorpha</taxon>
        <taxon>Littorinoidea</taxon>
        <taxon>Littorinidae</taxon>
        <taxon>Littorina</taxon>
    </lineage>
</organism>
<dbReference type="EMBL" id="JBAMIC010000008">
    <property type="protein sequence ID" value="KAK7103984.1"/>
    <property type="molecule type" value="Genomic_DNA"/>
</dbReference>
<dbReference type="Proteomes" id="UP001374579">
    <property type="component" value="Unassembled WGS sequence"/>
</dbReference>
<keyword evidence="2" id="KW-1185">Reference proteome</keyword>
<evidence type="ECO:0000313" key="2">
    <source>
        <dbReference type="Proteomes" id="UP001374579"/>
    </source>
</evidence>
<evidence type="ECO:0000313" key="1">
    <source>
        <dbReference type="EMBL" id="KAK7103984.1"/>
    </source>
</evidence>
<accession>A0AAN9GDU1</accession>
<proteinExistence type="predicted"/>
<sequence length="196" mass="23593">MPTRPTREETEKVNREIARIRRRVRRREEKFWKKNLFPHQAVKTDLTFWKSAYTDPHKIYKGNTDHWSKMRVQADRYVAEQRAKGEQAQSGGGRMRGDLKPADDCTTLPFIWSPTKAKLIQEKPFLQLVEESLGDRWPGCLSKGTYKNYGKNPRWPDNIFRQHAERNYKYWPNEKLYSPRFLYIRKERRDFDDLAL</sequence>
<name>A0AAN9GDU1_9CAEN</name>
<dbReference type="AlphaFoldDB" id="A0AAN9GDU1"/>